<organism evidence="1 2">
    <name type="scientific">Candidatus Collierbacteria bacterium RIFOXYB1_FULL_49_13</name>
    <dbReference type="NCBI Taxonomy" id="1817728"/>
    <lineage>
        <taxon>Bacteria</taxon>
        <taxon>Candidatus Collieribacteriota</taxon>
    </lineage>
</organism>
<accession>A0A1F5FIM5</accession>
<dbReference type="Proteomes" id="UP000176682">
    <property type="component" value="Unassembled WGS sequence"/>
</dbReference>
<protein>
    <submittedName>
        <fullName evidence="1">Uncharacterized protein</fullName>
    </submittedName>
</protein>
<comment type="caution">
    <text evidence="1">The sequence shown here is derived from an EMBL/GenBank/DDBJ whole genome shotgun (WGS) entry which is preliminary data.</text>
</comment>
<sequence length="286" mass="31892">MRRFIILLTCIALLSACDIPDSNHQLDKPPLFDLFQAETIYVNTACDAASDECNWSYSFDWDSYQNNIFPINKLKLPGKVAEAAAICDARYGQKIDNQHINIFCLLVLEPNPVAPHPLVIEKDGFAQSCMDIVNDDYDYIATECQPAVFADSVTGVTYRFGLPSYYRGDLPPAYTAPFPFIGEVSPFAMQVVNFAPDAYRQVFADFIADVAGQPVAAAELRPAMTLYETETTTIFAFEVKIGQLYYYYPVHLSAEQALLHNSDFTCTDNLYGGAPVCFASHPYTIN</sequence>
<proteinExistence type="predicted"/>
<name>A0A1F5FIM5_9BACT</name>
<evidence type="ECO:0000313" key="2">
    <source>
        <dbReference type="Proteomes" id="UP000176682"/>
    </source>
</evidence>
<dbReference type="AlphaFoldDB" id="A0A1F5FIM5"/>
<reference evidence="1 2" key="1">
    <citation type="journal article" date="2016" name="Nat. Commun.">
        <title>Thousands of microbial genomes shed light on interconnected biogeochemical processes in an aquifer system.</title>
        <authorList>
            <person name="Anantharaman K."/>
            <person name="Brown C.T."/>
            <person name="Hug L.A."/>
            <person name="Sharon I."/>
            <person name="Castelle C.J."/>
            <person name="Probst A.J."/>
            <person name="Thomas B.C."/>
            <person name="Singh A."/>
            <person name="Wilkins M.J."/>
            <person name="Karaoz U."/>
            <person name="Brodie E.L."/>
            <person name="Williams K.H."/>
            <person name="Hubbard S.S."/>
            <person name="Banfield J.F."/>
        </authorList>
    </citation>
    <scope>NUCLEOTIDE SEQUENCE [LARGE SCALE GENOMIC DNA]</scope>
</reference>
<dbReference type="PROSITE" id="PS51257">
    <property type="entry name" value="PROKAR_LIPOPROTEIN"/>
    <property type="match status" value="1"/>
</dbReference>
<gene>
    <name evidence="1" type="ORF">A2368_02220</name>
</gene>
<dbReference type="EMBL" id="MFAM01000021">
    <property type="protein sequence ID" value="OGD79420.1"/>
    <property type="molecule type" value="Genomic_DNA"/>
</dbReference>
<evidence type="ECO:0000313" key="1">
    <source>
        <dbReference type="EMBL" id="OGD79420.1"/>
    </source>
</evidence>